<dbReference type="InterPro" id="IPR036366">
    <property type="entry name" value="PGBDSf"/>
</dbReference>
<dbReference type="SUPFAM" id="SSF46565">
    <property type="entry name" value="Chaperone J-domain"/>
    <property type="match status" value="1"/>
</dbReference>
<accession>A0A7T0C1D2</accession>
<evidence type="ECO:0000313" key="3">
    <source>
        <dbReference type="Proteomes" id="UP000594464"/>
    </source>
</evidence>
<dbReference type="InterPro" id="IPR049945">
    <property type="entry name" value="AAA_22"/>
</dbReference>
<proteinExistence type="predicted"/>
<dbReference type="Gene3D" id="1.10.287.110">
    <property type="entry name" value="DnaJ domain"/>
    <property type="match status" value="1"/>
</dbReference>
<dbReference type="InterPro" id="IPR001623">
    <property type="entry name" value="DnaJ_domain"/>
</dbReference>
<sequence>MKTLARHPDLYEILNVAPNATQKQISIAYSRLIKRLDTGEGGEAEGAPALKEKIALLQEAFDILSDERKRKAYNLLREDEGGGIDEAVKQARTTLNQSRNSRSDERKPLNVYEDYYGFSEKPFDLTPDPKYLYLSPKHKEVLAHLVYGLQENNGFLKIIGEVGTGKTTICRSFLKELYADFSIAYIFNPCINQLELLQSINAELGLPSESTSRKQLIDTLNRFLFAEREKGHRVVVIIDEAQDLQADVLEQLRLLSNLETETEKLIQIVLIGQPELDDLLAEDRLRQLRQRITISWELLPLNLEETRGYIHHRLNVALGKGKVKFLRPAAEWIFRYSHGIPRMINVIADRALLIAYTLNTKTITPKVVKMAIKDIGNLKPLTTKSDFFWRTLAPIGLGFAALAMGLHYFVLPDFNQTPEDADLKKIVAQNPLPLKSPVQSRIPVAAPQTQTPALANDSSDETPEPTALQARRIPSAGPLYITQEDKLVTYLSSLSLGESKMEAVKWMVKTWEIDADTFSAFGDSALERARDEYGLRSYALTANFEKLASLNYPAIIELALPNAQGTKYLALMSLQGDRGVFGSVDQMEIPLSLLDSMWTRKAIILWKDFETLPEDFASGFRGKESIWLQKNLRLLGLFKGREALTYGPKTINAVMEFQRKNQIPDDGRFDDESKMALYNLLDIYPTPKLIPQGAPGLDRTDQG</sequence>
<dbReference type="KEGG" id="nva:G3M78_04610"/>
<dbReference type="InterPro" id="IPR052026">
    <property type="entry name" value="ExeA_AAA_ATPase_DNA-bind"/>
</dbReference>
<dbReference type="Proteomes" id="UP000594464">
    <property type="component" value="Chromosome"/>
</dbReference>
<dbReference type="Gene3D" id="3.40.50.300">
    <property type="entry name" value="P-loop containing nucleotide triphosphate hydrolases"/>
    <property type="match status" value="1"/>
</dbReference>
<dbReference type="GO" id="GO:0016887">
    <property type="term" value="F:ATP hydrolysis activity"/>
    <property type="evidence" value="ECO:0007669"/>
    <property type="project" value="InterPro"/>
</dbReference>
<dbReference type="SUPFAM" id="SSF52540">
    <property type="entry name" value="P-loop containing nucleoside triphosphate hydrolases"/>
    <property type="match status" value="1"/>
</dbReference>
<dbReference type="CDD" id="cd06257">
    <property type="entry name" value="DnaJ"/>
    <property type="match status" value="1"/>
</dbReference>
<dbReference type="SUPFAM" id="SSF47090">
    <property type="entry name" value="PGBD-like"/>
    <property type="match status" value="1"/>
</dbReference>
<dbReference type="CDD" id="cd00009">
    <property type="entry name" value="AAA"/>
    <property type="match status" value="1"/>
</dbReference>
<dbReference type="PANTHER" id="PTHR35894:SF1">
    <property type="entry name" value="PHOSPHORIBULOKINASE _ URIDINE KINASE FAMILY"/>
    <property type="match status" value="1"/>
</dbReference>
<dbReference type="PROSITE" id="PS50076">
    <property type="entry name" value="DNAJ_2"/>
    <property type="match status" value="1"/>
</dbReference>
<dbReference type="SMART" id="SM00271">
    <property type="entry name" value="DnaJ"/>
    <property type="match status" value="1"/>
</dbReference>
<dbReference type="Pfam" id="PF01471">
    <property type="entry name" value="PG_binding_1"/>
    <property type="match status" value="1"/>
</dbReference>
<reference evidence="3" key="1">
    <citation type="submission" date="2020-02" db="EMBL/GenBank/DDBJ databases">
        <title>Genomic and physiological characterization of two novel Nitrospinaceae genera.</title>
        <authorList>
            <person name="Mueller A.J."/>
            <person name="Jung M.-Y."/>
            <person name="Strachan C.R."/>
            <person name="Herbold C.W."/>
            <person name="Kirkegaard R.H."/>
            <person name="Daims H."/>
        </authorList>
    </citation>
    <scope>NUCLEOTIDE SEQUENCE [LARGE SCALE GENOMIC DNA]</scope>
</reference>
<evidence type="ECO:0000313" key="2">
    <source>
        <dbReference type="EMBL" id="QPJ64708.1"/>
    </source>
</evidence>
<dbReference type="InterPro" id="IPR003593">
    <property type="entry name" value="AAA+_ATPase"/>
</dbReference>
<dbReference type="EMBL" id="CP048620">
    <property type="protein sequence ID" value="QPJ64708.1"/>
    <property type="molecule type" value="Genomic_DNA"/>
</dbReference>
<dbReference type="Gene3D" id="3.90.70.10">
    <property type="entry name" value="Cysteine proteinases"/>
    <property type="match status" value="1"/>
</dbReference>
<dbReference type="AlphaFoldDB" id="A0A7T0C1D2"/>
<dbReference type="InterPro" id="IPR036869">
    <property type="entry name" value="J_dom_sf"/>
</dbReference>
<dbReference type="Pfam" id="PF13401">
    <property type="entry name" value="AAA_22"/>
    <property type="match status" value="1"/>
</dbReference>
<dbReference type="InterPro" id="IPR036365">
    <property type="entry name" value="PGBD-like_sf"/>
</dbReference>
<dbReference type="PANTHER" id="PTHR35894">
    <property type="entry name" value="GENERAL SECRETION PATHWAY PROTEIN A-RELATED"/>
    <property type="match status" value="1"/>
</dbReference>
<dbReference type="PRINTS" id="PR00625">
    <property type="entry name" value="JDOMAIN"/>
</dbReference>
<dbReference type="InterPro" id="IPR002477">
    <property type="entry name" value="Peptidoglycan-bd-like"/>
</dbReference>
<organism evidence="2 3">
    <name type="scientific">Candidatus Nitrohelix vancouverensis</name>
    <dbReference type="NCBI Taxonomy" id="2705534"/>
    <lineage>
        <taxon>Bacteria</taxon>
        <taxon>Pseudomonadati</taxon>
        <taxon>Nitrospinota/Tectimicrobiota group</taxon>
        <taxon>Nitrospinota</taxon>
        <taxon>Nitrospinia</taxon>
        <taxon>Nitrospinales</taxon>
        <taxon>Nitrospinaceae</taxon>
        <taxon>Candidatus Nitrohelix</taxon>
    </lineage>
</organism>
<feature type="domain" description="J" evidence="1">
    <location>
        <begin position="9"/>
        <end position="77"/>
    </location>
</feature>
<dbReference type="Gene3D" id="1.10.101.10">
    <property type="entry name" value="PGBD-like superfamily/PGBD"/>
    <property type="match status" value="1"/>
</dbReference>
<dbReference type="InterPro" id="IPR027417">
    <property type="entry name" value="P-loop_NTPase"/>
</dbReference>
<gene>
    <name evidence="2" type="ORF">G3M78_04610</name>
</gene>
<evidence type="ECO:0000259" key="1">
    <source>
        <dbReference type="PROSITE" id="PS50076"/>
    </source>
</evidence>
<dbReference type="SMART" id="SM00382">
    <property type="entry name" value="AAA"/>
    <property type="match status" value="1"/>
</dbReference>
<dbReference type="Pfam" id="PF00226">
    <property type="entry name" value="DnaJ"/>
    <property type="match status" value="1"/>
</dbReference>
<protein>
    <submittedName>
        <fullName evidence="2">AAA family ATPase</fullName>
    </submittedName>
</protein>
<name>A0A7T0C1D2_9BACT</name>